<evidence type="ECO:0000313" key="3">
    <source>
        <dbReference type="EMBL" id="KFF01940.1"/>
    </source>
</evidence>
<feature type="domain" description="SnoaL-like" evidence="2">
    <location>
        <begin position="33"/>
        <end position="145"/>
    </location>
</feature>
<dbReference type="SUPFAM" id="SSF54427">
    <property type="entry name" value="NTF2-like"/>
    <property type="match status" value="1"/>
</dbReference>
<keyword evidence="1" id="KW-0732">Signal</keyword>
<dbReference type="EMBL" id="JPRO01000014">
    <property type="protein sequence ID" value="KFF01940.1"/>
    <property type="molecule type" value="Genomic_DNA"/>
</dbReference>
<dbReference type="eggNOG" id="COG4319">
    <property type="taxonomic scope" value="Bacteria"/>
</dbReference>
<comment type="caution">
    <text evidence="3">The sequence shown here is derived from an EMBL/GenBank/DDBJ whole genome shotgun (WGS) entry which is preliminary data.</text>
</comment>
<dbReference type="Pfam" id="PF13474">
    <property type="entry name" value="SnoaL_3"/>
    <property type="match status" value="1"/>
</dbReference>
<keyword evidence="4" id="KW-1185">Reference proteome</keyword>
<dbReference type="Gene3D" id="3.10.450.50">
    <property type="match status" value="1"/>
</dbReference>
<organism evidence="3 4">
    <name type="scientific">Chryseobacterium luteum</name>
    <dbReference type="NCBI Taxonomy" id="421531"/>
    <lineage>
        <taxon>Bacteria</taxon>
        <taxon>Pseudomonadati</taxon>
        <taxon>Bacteroidota</taxon>
        <taxon>Flavobacteriia</taxon>
        <taxon>Flavobacteriales</taxon>
        <taxon>Weeksellaceae</taxon>
        <taxon>Chryseobacterium group</taxon>
        <taxon>Chryseobacterium</taxon>
    </lineage>
</organism>
<feature type="chain" id="PRO_5001800915" description="SnoaL-like domain-containing protein" evidence="1">
    <location>
        <begin position="23"/>
        <end position="171"/>
    </location>
</feature>
<name>A0A085ZBX6_9FLAO</name>
<protein>
    <recommendedName>
        <fullName evidence="2">SnoaL-like domain-containing protein</fullName>
    </recommendedName>
</protein>
<sequence length="171" mass="19929">MKKTTILFTFILFVWSFTTLSAQSKFEKEKTEISKMLDDFNIAAAKADFTAYFNFYADESTFIGTDATEVWDKKAFMVWAKPYFDKKKTWNFTSLKRNIYFSKDGKLAWFDELLDTQMKICRGSGVVEKISGVWKVKQYVLSVTVPNEIVDKVVVEKTKIEDVLIEKLRSE</sequence>
<accession>A0A085ZBX6</accession>
<gene>
    <name evidence="3" type="ORF">IX38_15710</name>
</gene>
<dbReference type="Proteomes" id="UP000028703">
    <property type="component" value="Unassembled WGS sequence"/>
</dbReference>
<evidence type="ECO:0000256" key="1">
    <source>
        <dbReference type="SAM" id="SignalP"/>
    </source>
</evidence>
<dbReference type="AlphaFoldDB" id="A0A085ZBX6"/>
<dbReference type="InterPro" id="IPR032710">
    <property type="entry name" value="NTF2-like_dom_sf"/>
</dbReference>
<dbReference type="RefSeq" id="WP_034706292.1">
    <property type="nucleotide sequence ID" value="NZ_JPRO01000014.1"/>
</dbReference>
<dbReference type="InterPro" id="IPR037401">
    <property type="entry name" value="SnoaL-like"/>
</dbReference>
<evidence type="ECO:0000313" key="4">
    <source>
        <dbReference type="Proteomes" id="UP000028703"/>
    </source>
</evidence>
<evidence type="ECO:0000259" key="2">
    <source>
        <dbReference type="Pfam" id="PF13474"/>
    </source>
</evidence>
<dbReference type="OrthoDB" id="271716at2"/>
<reference evidence="3 4" key="1">
    <citation type="submission" date="2014-07" db="EMBL/GenBank/DDBJ databases">
        <title>Genome of Chryseobacterium luteum DSM 18605.</title>
        <authorList>
            <person name="Stropko S.J."/>
            <person name="Pipes S.E."/>
            <person name="Newman J.D."/>
        </authorList>
    </citation>
    <scope>NUCLEOTIDE SEQUENCE [LARGE SCALE GENOMIC DNA]</scope>
    <source>
        <strain evidence="3 4">DSM 18605</strain>
    </source>
</reference>
<feature type="signal peptide" evidence="1">
    <location>
        <begin position="1"/>
        <end position="22"/>
    </location>
</feature>
<dbReference type="STRING" id="421531.IX38_15710"/>
<proteinExistence type="predicted"/>